<dbReference type="OrthoDB" id="6510378at2759"/>
<feature type="domain" description="Cadherin" evidence="14">
    <location>
        <begin position="619"/>
        <end position="727"/>
    </location>
</feature>
<feature type="domain" description="Cadherin" evidence="14">
    <location>
        <begin position="728"/>
        <end position="836"/>
    </location>
</feature>
<gene>
    <name evidence="15" type="ORF">BOX15_Mlig025494g3</name>
</gene>
<dbReference type="SUPFAM" id="SSF49313">
    <property type="entry name" value="Cadherin-like"/>
    <property type="match status" value="13"/>
</dbReference>
<dbReference type="Gene3D" id="2.60.40.60">
    <property type="entry name" value="Cadherins"/>
    <property type="match status" value="14"/>
</dbReference>
<name>A0A267H4Q6_9PLAT</name>
<reference evidence="15 16" key="1">
    <citation type="submission" date="2017-06" db="EMBL/GenBank/DDBJ databases">
        <title>A platform for efficient transgenesis in Macrostomum lignano, a flatworm model organism for stem cell research.</title>
        <authorList>
            <person name="Berezikov E."/>
        </authorList>
    </citation>
    <scope>NUCLEOTIDE SEQUENCE [LARGE SCALE GENOMIC DNA]</scope>
    <source>
        <strain evidence="15">DV1</strain>
        <tissue evidence="15">Whole organism</tissue>
    </source>
</reference>
<keyword evidence="5" id="KW-0677">Repeat</keyword>
<keyword evidence="4 13" id="KW-0732">Signal</keyword>
<dbReference type="GO" id="GO:0005509">
    <property type="term" value="F:calcium ion binding"/>
    <property type="evidence" value="ECO:0007669"/>
    <property type="project" value="UniProtKB-UniRule"/>
</dbReference>
<proteinExistence type="predicted"/>
<feature type="domain" description="Cadherin" evidence="14">
    <location>
        <begin position="390"/>
        <end position="507"/>
    </location>
</feature>
<feature type="domain" description="Cadherin" evidence="14">
    <location>
        <begin position="52"/>
        <end position="159"/>
    </location>
</feature>
<comment type="subcellular location">
    <subcellularLocation>
        <location evidence="1">Cell membrane</location>
        <topology evidence="1">Single-pass type I membrane protein</topology>
    </subcellularLocation>
</comment>
<dbReference type="InterPro" id="IPR015919">
    <property type="entry name" value="Cadherin-like_sf"/>
</dbReference>
<feature type="region of interest" description="Disordered" evidence="11">
    <location>
        <begin position="1919"/>
        <end position="1939"/>
    </location>
</feature>
<feature type="signal peptide" evidence="13">
    <location>
        <begin position="1"/>
        <end position="26"/>
    </location>
</feature>
<feature type="domain" description="Cadherin" evidence="14">
    <location>
        <begin position="272"/>
        <end position="389"/>
    </location>
</feature>
<keyword evidence="6 10" id="KW-0106">Calcium</keyword>
<organism evidence="15 16">
    <name type="scientific">Macrostomum lignano</name>
    <dbReference type="NCBI Taxonomy" id="282301"/>
    <lineage>
        <taxon>Eukaryota</taxon>
        <taxon>Metazoa</taxon>
        <taxon>Spiralia</taxon>
        <taxon>Lophotrochozoa</taxon>
        <taxon>Platyhelminthes</taxon>
        <taxon>Rhabditophora</taxon>
        <taxon>Macrostomorpha</taxon>
        <taxon>Macrostomida</taxon>
        <taxon>Macrostomidae</taxon>
        <taxon>Macrostomum</taxon>
    </lineage>
</organism>
<feature type="compositionally biased region" description="Polar residues" evidence="11">
    <location>
        <begin position="1923"/>
        <end position="1939"/>
    </location>
</feature>
<accession>A0A267H4Q6</accession>
<dbReference type="PROSITE" id="PS00232">
    <property type="entry name" value="CADHERIN_1"/>
    <property type="match status" value="7"/>
</dbReference>
<evidence type="ECO:0000256" key="8">
    <source>
        <dbReference type="ARBA" id="ARBA00022989"/>
    </source>
</evidence>
<dbReference type="GO" id="GO:0005911">
    <property type="term" value="C:cell-cell junction"/>
    <property type="evidence" value="ECO:0007669"/>
    <property type="project" value="TreeGrafter"/>
</dbReference>
<feature type="domain" description="Cadherin" evidence="14">
    <location>
        <begin position="1175"/>
        <end position="1289"/>
    </location>
</feature>
<keyword evidence="2" id="KW-1003">Cell membrane</keyword>
<evidence type="ECO:0000256" key="2">
    <source>
        <dbReference type="ARBA" id="ARBA00022475"/>
    </source>
</evidence>
<dbReference type="PROSITE" id="PS50268">
    <property type="entry name" value="CADHERIN_2"/>
    <property type="match status" value="13"/>
</dbReference>
<evidence type="ECO:0000256" key="3">
    <source>
        <dbReference type="ARBA" id="ARBA00022692"/>
    </source>
</evidence>
<feature type="domain" description="Cadherin" evidence="14">
    <location>
        <begin position="1405"/>
        <end position="1550"/>
    </location>
</feature>
<dbReference type="Pfam" id="PF00028">
    <property type="entry name" value="Cadherin"/>
    <property type="match status" value="7"/>
</dbReference>
<comment type="caution">
    <text evidence="15">The sequence shown here is derived from an EMBL/GenBank/DDBJ whole genome shotgun (WGS) entry which is preliminary data.</text>
</comment>
<evidence type="ECO:0000256" key="6">
    <source>
        <dbReference type="ARBA" id="ARBA00022837"/>
    </source>
</evidence>
<evidence type="ECO:0000256" key="1">
    <source>
        <dbReference type="ARBA" id="ARBA00004251"/>
    </source>
</evidence>
<dbReference type="PANTHER" id="PTHR24025:SF23">
    <property type="entry name" value="NEURAL-CADHERIN"/>
    <property type="match status" value="1"/>
</dbReference>
<feature type="domain" description="Cadherin" evidence="14">
    <location>
        <begin position="1066"/>
        <end position="1173"/>
    </location>
</feature>
<dbReference type="SMART" id="SM00112">
    <property type="entry name" value="CA"/>
    <property type="match status" value="13"/>
</dbReference>
<evidence type="ECO:0000256" key="10">
    <source>
        <dbReference type="PROSITE-ProRule" id="PRU00043"/>
    </source>
</evidence>
<evidence type="ECO:0000256" key="11">
    <source>
        <dbReference type="SAM" id="MobiDB-lite"/>
    </source>
</evidence>
<evidence type="ECO:0000256" key="13">
    <source>
        <dbReference type="SAM" id="SignalP"/>
    </source>
</evidence>
<dbReference type="FunFam" id="2.60.40.60:FF:000015">
    <property type="entry name" value="FAT atypical cadherin 1"/>
    <property type="match status" value="1"/>
</dbReference>
<evidence type="ECO:0000256" key="7">
    <source>
        <dbReference type="ARBA" id="ARBA00022889"/>
    </source>
</evidence>
<dbReference type="PRINTS" id="PR00205">
    <property type="entry name" value="CADHERIN"/>
</dbReference>
<feature type="transmembrane region" description="Helical" evidence="12">
    <location>
        <begin position="1778"/>
        <end position="1801"/>
    </location>
</feature>
<feature type="domain" description="Cadherin" evidence="14">
    <location>
        <begin position="968"/>
        <end position="1065"/>
    </location>
</feature>
<feature type="domain" description="Cadherin" evidence="14">
    <location>
        <begin position="508"/>
        <end position="618"/>
    </location>
</feature>
<evidence type="ECO:0000256" key="4">
    <source>
        <dbReference type="ARBA" id="ARBA00022729"/>
    </source>
</evidence>
<evidence type="ECO:0000256" key="12">
    <source>
        <dbReference type="SAM" id="Phobius"/>
    </source>
</evidence>
<keyword evidence="8 12" id="KW-1133">Transmembrane helix</keyword>
<dbReference type="FunFam" id="2.60.40.60:FF:000098">
    <property type="entry name" value="cadherin-23 isoform X1"/>
    <property type="match status" value="1"/>
</dbReference>
<feature type="domain" description="Cadherin" evidence="14">
    <location>
        <begin position="1293"/>
        <end position="1402"/>
    </location>
</feature>
<protein>
    <recommendedName>
        <fullName evidence="14">Cadherin domain-containing protein</fullName>
    </recommendedName>
</protein>
<keyword evidence="9 12" id="KW-0472">Membrane</keyword>
<evidence type="ECO:0000256" key="5">
    <source>
        <dbReference type="ARBA" id="ARBA00022737"/>
    </source>
</evidence>
<dbReference type="EMBL" id="NIVC01000031">
    <property type="protein sequence ID" value="PAA93268.1"/>
    <property type="molecule type" value="Genomic_DNA"/>
</dbReference>
<evidence type="ECO:0000313" key="15">
    <source>
        <dbReference type="EMBL" id="PAA93268.1"/>
    </source>
</evidence>
<dbReference type="FunFam" id="2.60.40.60:FF:000104">
    <property type="entry name" value="cadherin-23 isoform X1"/>
    <property type="match status" value="1"/>
</dbReference>
<evidence type="ECO:0000259" key="14">
    <source>
        <dbReference type="PROSITE" id="PS50268"/>
    </source>
</evidence>
<dbReference type="STRING" id="282301.A0A267H4Q6"/>
<dbReference type="FunFam" id="2.60.40.60:FF:000020">
    <property type="entry name" value="Dachsous cadherin-related 1b"/>
    <property type="match status" value="1"/>
</dbReference>
<evidence type="ECO:0000256" key="9">
    <source>
        <dbReference type="ARBA" id="ARBA00023136"/>
    </source>
</evidence>
<keyword evidence="7" id="KW-0130">Cell adhesion</keyword>
<dbReference type="GO" id="GO:0005886">
    <property type="term" value="C:plasma membrane"/>
    <property type="evidence" value="ECO:0007669"/>
    <property type="project" value="UniProtKB-SubCell"/>
</dbReference>
<feature type="domain" description="Cadherin" evidence="14">
    <location>
        <begin position="160"/>
        <end position="271"/>
    </location>
</feature>
<dbReference type="PANTHER" id="PTHR24025">
    <property type="entry name" value="DESMOGLEIN FAMILY MEMBER"/>
    <property type="match status" value="1"/>
</dbReference>
<dbReference type="Proteomes" id="UP000215902">
    <property type="component" value="Unassembled WGS sequence"/>
</dbReference>
<dbReference type="InterPro" id="IPR002126">
    <property type="entry name" value="Cadherin-like_dom"/>
</dbReference>
<keyword evidence="3 12" id="KW-0812">Transmembrane</keyword>
<keyword evidence="16" id="KW-1185">Reference proteome</keyword>
<evidence type="ECO:0000313" key="16">
    <source>
        <dbReference type="Proteomes" id="UP000215902"/>
    </source>
</evidence>
<feature type="domain" description="Cadherin" evidence="14">
    <location>
        <begin position="837"/>
        <end position="963"/>
    </location>
</feature>
<feature type="chain" id="PRO_5012695625" description="Cadherin domain-containing protein" evidence="13">
    <location>
        <begin position="27"/>
        <end position="1939"/>
    </location>
</feature>
<dbReference type="InterPro" id="IPR050971">
    <property type="entry name" value="Cadherin-domain_protein"/>
</dbReference>
<sequence>MIQQILKQPGTVLAIIWLSLVQPGFGNLPPAVSRCENLNSTYVTLPGGEDCSGSSYIIYFKEEIPSGVPLMRIVAADADGDSVSMQLVGADQATYFFRLTSDSASRTAVLYSSGRLDAESYNKISMELQITLNDGNLNIISKLFNPVIITDINDNKPEFLLQPYRWEIPENTLSVAPFKVQAIDRDRDAGSIQLNFKEVSGINIDGLFSFTGPNCRASCERNVSLLKALDYETNKFYQIAVNATDTSAGGSSVFSDIIINVLDQQDTPPFFQKVPYIARIPENSPKDTLVVTVQALDGDRGVPNPVEYYLDPANAFSKYFSLDKSTGQLTVGSTPLDRESAELLAVYGTIDLPVIAKEVSTVSQPENISQTRTSVAIIVEDQNDRTPTFNQATFNASVVENTQVGVPISFADRVVVQDFDAGVNALFNITVWKDGRTYADFEVAPATGSVEATLIVRVKNSTLLDYETVKSVNFLMIARETQTTELRSSTATVALQIIDANDNWPIFDKTKYVFSILENSVQGVVVGRVTATDLDSGAFGAISYSLDGTDNNIFSINSDTGEVTVNVDPATTPATTPLDRERISVIYLAARARDGGGFVSTVQLEVHLTDVNDNAPVFTRPSYSGLVKENSLTFESPLQVEAVDNDEKGSNNTLVQYAIVDGNYGSSFAVNQSTGSLSLVKSLDYETLTHPTIVLRVAAYDAGVPVLSNFVTVTVGVIDQNDNAPSCIKDVFSATVAETAPEGTFVAQINATDADPSVSENSKVFYRIQSGAADKFTIFGDTGIVQVERGADLDVNRFGDRYNLTIGVYDQGYPQLSGSCLLVVSVRDVNNQRPYFEVLSRRETVQENLPLGLSLPISPPYTAKDPDSSANLSYRILYDQMSALQPSGQPVQPAAYNYTSLFTVVPTTGAITVVGNLDREQAGEITIPIFVQDLANETVQPIQTATGTLILTLSDVNDEWPVFQPPAVNGTFRISIYEGTVEISTKLLATDADSSTTKLQYSTLPTNDPYFGIDPNTAQLSLKTPLDREAMSRYTLLVLVTDSLHKTTGTVEITVLDINDVQPTFYQFSDTLSVPENISVGSLLTTIKAYDNDTGAFGTVNYRILSGGGGKFSLNSETGELHLTAPLDRDVTGGDVYNLVIEAFDNPGSTNSLKSSRSMVISILDVNDNAPRFSQANFTITTLTESATAGQLIREISATDADVGVNQEIDFSLQPVPGQSDRAMSLFTVTTKQTGDSYSASLTTSTDLKGAVGWFYLILLATDKGDPRQTGSTHLTISVSDVNDHAPEFIYPNVSEIHVRINESTNASSTIGKELLQAVATDKDYGVNAVVRFSLTSSTTDQTAFRIDPVSGLLTVAINLRRTLQIQYRFQIQATDQGASPLSSQTSVVVEVWAVDESPPAFPQQSREQTFTLMENLPPAATIEGMNLTGTRLGSIGKAVNTDLGTPTAQICYFMISKSYDNFFVNKTNGDFYALIQADRESKPQYTIHVIAVSASYCSSSAYEWNAAPKELSRTRRSLDADPVTYDPSNPSMAQIVVQIGDVNDNPPVWRSAAFFGGVTVDSPPGTVVLSFSQYVSDADAGNNSALTFGISNIRADTSQLANQLQQLGITNTVLSIAANGALRTGDKTYFQETMSGSLIFNVSVSDSRFTSWASCTVYLLSLNQQIVVTLSDNTRGAGAVRDELMAYLSNITGWRIVANNIVTYKREDGTADDTKSDIYIHAINKTTNAIISALTVRDKIDKLWSELPVLYKTYNVLWVRLAVQPAPTDSTLEILKIALIAVACGLTVMLFFSCVSLWSCRRMYRRKLKAATAVAFGPGGNSDSLKAPGTNAHAYEGSNPIWMDLHNGAQFDNFEFESDRISHDSQLHNQLAFCIKRFDELEKSVNFYEDDTTAGGPSGPRINLDEDPNNAILSAAVEAGPNSLSDHPTLRNLPTSEI</sequence>
<dbReference type="GO" id="GO:0007156">
    <property type="term" value="P:homophilic cell adhesion via plasma membrane adhesion molecules"/>
    <property type="evidence" value="ECO:0007669"/>
    <property type="project" value="InterPro"/>
</dbReference>
<dbReference type="InterPro" id="IPR020894">
    <property type="entry name" value="Cadherin_CS"/>
</dbReference>
<dbReference type="CDD" id="cd11304">
    <property type="entry name" value="Cadherin_repeat"/>
    <property type="match status" value="13"/>
</dbReference>